<accession>A0A0W8FR95</accession>
<sequence>MNTEEKKPIIVVKDLAARFGNNIVFENVNFQVYEGEVLVIVGSSGCGKSTLLKIMIGLQKPYAGQVLYQGIDIVSAEEKELNQYRQNIGVLFQSSALFGSMTIRENLELPLQEYTNLDQATIDAIIRMKLGIVNLAGYENHHPAELSGGMKKRAGIARAMALDPHVLFFDELSAGLDPVTAAELDDLIINTEEALGTTMVIVTHELESIYKIAHRVLMLDKEAKGIIAEGTPLELKERATDPRVKNFFLRQKPETSEEQRFYVS</sequence>
<keyword evidence="2" id="KW-0547">Nucleotide-binding</keyword>
<dbReference type="PROSITE" id="PS00211">
    <property type="entry name" value="ABC_TRANSPORTER_1"/>
    <property type="match status" value="1"/>
</dbReference>
<evidence type="ECO:0000256" key="2">
    <source>
        <dbReference type="ARBA" id="ARBA00022741"/>
    </source>
</evidence>
<proteinExistence type="predicted"/>
<protein>
    <submittedName>
        <fullName evidence="5">Abc transporter, atp-binding protein</fullName>
    </submittedName>
</protein>
<dbReference type="EMBL" id="LNQE01000906">
    <property type="protein sequence ID" value="KUG23434.1"/>
    <property type="molecule type" value="Genomic_DNA"/>
</dbReference>
<dbReference type="AlphaFoldDB" id="A0A0W8FR95"/>
<dbReference type="SMART" id="SM00382">
    <property type="entry name" value="AAA"/>
    <property type="match status" value="1"/>
</dbReference>
<keyword evidence="3 5" id="KW-0067">ATP-binding</keyword>
<dbReference type="PROSITE" id="PS50893">
    <property type="entry name" value="ABC_TRANSPORTER_2"/>
    <property type="match status" value="1"/>
</dbReference>
<evidence type="ECO:0000313" key="5">
    <source>
        <dbReference type="EMBL" id="KUG23434.1"/>
    </source>
</evidence>
<comment type="caution">
    <text evidence="5">The sequence shown here is derived from an EMBL/GenBank/DDBJ whole genome shotgun (WGS) entry which is preliminary data.</text>
</comment>
<dbReference type="Pfam" id="PF00005">
    <property type="entry name" value="ABC_tran"/>
    <property type="match status" value="1"/>
</dbReference>
<dbReference type="PANTHER" id="PTHR43023">
    <property type="entry name" value="PROTEIN TRIGALACTOSYLDIACYLGLYCEROL 3, CHLOROPLASTIC"/>
    <property type="match status" value="1"/>
</dbReference>
<evidence type="ECO:0000259" key="4">
    <source>
        <dbReference type="PROSITE" id="PS50893"/>
    </source>
</evidence>
<dbReference type="GO" id="GO:0005524">
    <property type="term" value="F:ATP binding"/>
    <property type="evidence" value="ECO:0007669"/>
    <property type="project" value="UniProtKB-KW"/>
</dbReference>
<keyword evidence="1" id="KW-0813">Transport</keyword>
<dbReference type="PANTHER" id="PTHR43023:SF3">
    <property type="entry name" value="PROTEIN TRIGALACTOSYLDIACYLGLYCEROL 3, CHLOROPLASTIC"/>
    <property type="match status" value="1"/>
</dbReference>
<dbReference type="InterPro" id="IPR003439">
    <property type="entry name" value="ABC_transporter-like_ATP-bd"/>
</dbReference>
<dbReference type="InterPro" id="IPR003593">
    <property type="entry name" value="AAA+_ATPase"/>
</dbReference>
<dbReference type="Gene3D" id="3.40.50.300">
    <property type="entry name" value="P-loop containing nucleotide triphosphate hydrolases"/>
    <property type="match status" value="1"/>
</dbReference>
<feature type="domain" description="ABC transporter" evidence="4">
    <location>
        <begin position="10"/>
        <end position="248"/>
    </location>
</feature>
<dbReference type="GO" id="GO:0016887">
    <property type="term" value="F:ATP hydrolysis activity"/>
    <property type="evidence" value="ECO:0007669"/>
    <property type="project" value="InterPro"/>
</dbReference>
<name>A0A0W8FR95_9ZZZZ</name>
<reference evidence="5" key="1">
    <citation type="journal article" date="2015" name="Proc. Natl. Acad. Sci. U.S.A.">
        <title>Networks of energetic and metabolic interactions define dynamics in microbial communities.</title>
        <authorList>
            <person name="Embree M."/>
            <person name="Liu J.K."/>
            <person name="Al-Bassam M.M."/>
            <person name="Zengler K."/>
        </authorList>
    </citation>
    <scope>NUCLEOTIDE SEQUENCE</scope>
</reference>
<dbReference type="InterPro" id="IPR027417">
    <property type="entry name" value="P-loop_NTPase"/>
</dbReference>
<dbReference type="SUPFAM" id="SSF52540">
    <property type="entry name" value="P-loop containing nucleoside triphosphate hydrolases"/>
    <property type="match status" value="1"/>
</dbReference>
<evidence type="ECO:0000256" key="1">
    <source>
        <dbReference type="ARBA" id="ARBA00022448"/>
    </source>
</evidence>
<organism evidence="5">
    <name type="scientific">hydrocarbon metagenome</name>
    <dbReference type="NCBI Taxonomy" id="938273"/>
    <lineage>
        <taxon>unclassified sequences</taxon>
        <taxon>metagenomes</taxon>
        <taxon>ecological metagenomes</taxon>
    </lineage>
</organism>
<evidence type="ECO:0000256" key="3">
    <source>
        <dbReference type="ARBA" id="ARBA00022840"/>
    </source>
</evidence>
<gene>
    <name evidence="5" type="ORF">ASZ90_006740</name>
</gene>
<dbReference type="InterPro" id="IPR017871">
    <property type="entry name" value="ABC_transporter-like_CS"/>
</dbReference>